<reference evidence="2" key="1">
    <citation type="submission" date="2022-07" db="EMBL/GenBank/DDBJ databases">
        <title>Enhanced cultured diversity of the mouse gut microbiota enables custom-made synthetic communities.</title>
        <authorList>
            <person name="Afrizal A."/>
        </authorList>
    </citation>
    <scope>NUCLEOTIDE SEQUENCE</scope>
    <source>
        <strain evidence="2">DSM 28593</strain>
    </source>
</reference>
<protein>
    <submittedName>
        <fullName evidence="2">Polyphosphate polymerase domain-containing protein</fullName>
    </submittedName>
</protein>
<comment type="caution">
    <text evidence="2">The sequence shown here is derived from an EMBL/GenBank/DDBJ whole genome shotgun (WGS) entry which is preliminary data.</text>
</comment>
<accession>A0AAE3HF72</accession>
<feature type="domain" description="VTC" evidence="1">
    <location>
        <begin position="6"/>
        <end position="224"/>
    </location>
</feature>
<dbReference type="EMBL" id="JANKAS010000003">
    <property type="protein sequence ID" value="MCR1898344.1"/>
    <property type="molecule type" value="Genomic_DNA"/>
</dbReference>
<dbReference type="AlphaFoldDB" id="A0AAE3HF72"/>
<organism evidence="2 3">
    <name type="scientific">Irregularibacter muris</name>
    <dbReference type="NCBI Taxonomy" id="1796619"/>
    <lineage>
        <taxon>Bacteria</taxon>
        <taxon>Bacillati</taxon>
        <taxon>Bacillota</taxon>
        <taxon>Clostridia</taxon>
        <taxon>Eubacteriales</taxon>
        <taxon>Eubacteriaceae</taxon>
        <taxon>Irregularibacter</taxon>
    </lineage>
</organism>
<keyword evidence="3" id="KW-1185">Reference proteome</keyword>
<dbReference type="InterPro" id="IPR042267">
    <property type="entry name" value="VTC_sf"/>
</dbReference>
<proteinExistence type="predicted"/>
<evidence type="ECO:0000313" key="3">
    <source>
        <dbReference type="Proteomes" id="UP001205748"/>
    </source>
</evidence>
<dbReference type="Pfam" id="PF09359">
    <property type="entry name" value="VTC"/>
    <property type="match status" value="1"/>
</dbReference>
<evidence type="ECO:0000259" key="1">
    <source>
        <dbReference type="Pfam" id="PF09359"/>
    </source>
</evidence>
<dbReference type="CDD" id="cd07750">
    <property type="entry name" value="PolyPPase_VTC_like"/>
    <property type="match status" value="1"/>
</dbReference>
<dbReference type="InterPro" id="IPR018966">
    <property type="entry name" value="VTC_domain"/>
</dbReference>
<evidence type="ECO:0000313" key="2">
    <source>
        <dbReference type="EMBL" id="MCR1898344.1"/>
    </source>
</evidence>
<name>A0AAE3HF72_9FIRM</name>
<dbReference type="GO" id="GO:0006799">
    <property type="term" value="P:polyphosphate biosynthetic process"/>
    <property type="evidence" value="ECO:0007669"/>
    <property type="project" value="UniProtKB-ARBA"/>
</dbReference>
<gene>
    <name evidence="2" type="ORF">NSA47_04990</name>
</gene>
<dbReference type="Proteomes" id="UP001205748">
    <property type="component" value="Unassembled WGS sequence"/>
</dbReference>
<sequence length="228" mass="26631">MDQLKFRHEIKHCINTLDSYIVRSRLKHIMKPDDFALKDGKYKVRSLYFDNPYDKALLEKLNGTGKREKFRIRLYNDDSSFIKLEKKSKIRGLTLKEAIQISDEQCKAILKGDLSWMSNSENPLILELYMKMKNEVLQPKTLVDYTREAYRYEPGNVRITIDGHIKTGLFSKDLLNPVLPTMEIYPSGYHILEVKYDEFLPGIISDILQTNEHRSISVSKYAASRLYG</sequence>
<dbReference type="RefSeq" id="WP_257529815.1">
    <property type="nucleotide sequence ID" value="NZ_JANKAS010000003.1"/>
</dbReference>
<dbReference type="Gene3D" id="3.20.100.30">
    <property type="entry name" value="VTC, catalytic tunnel domain"/>
    <property type="match status" value="1"/>
</dbReference>